<dbReference type="InterPro" id="IPR011815">
    <property type="entry name" value="PBP_1c"/>
</dbReference>
<feature type="domain" description="Glycosyl transferase family 51" evidence="14">
    <location>
        <begin position="84"/>
        <end position="243"/>
    </location>
</feature>
<comment type="similarity">
    <text evidence="3">In the N-terminal section; belongs to the glycosyltransferase 51 family.</text>
</comment>
<evidence type="ECO:0000256" key="3">
    <source>
        <dbReference type="ARBA" id="ARBA00007739"/>
    </source>
</evidence>
<evidence type="ECO:0000256" key="10">
    <source>
        <dbReference type="ARBA" id="ARBA00044770"/>
    </source>
</evidence>
<feature type="domain" description="Penicillin-binding C-terminal" evidence="15">
    <location>
        <begin position="630"/>
        <end position="707"/>
    </location>
</feature>
<keyword evidence="5" id="KW-0645">Protease</keyword>
<dbReference type="GO" id="GO:0009252">
    <property type="term" value="P:peptidoglycan biosynthetic process"/>
    <property type="evidence" value="ECO:0007669"/>
    <property type="project" value="UniProtKB-UniPathway"/>
</dbReference>
<dbReference type="Pfam" id="PF00905">
    <property type="entry name" value="Transpeptidase"/>
    <property type="match status" value="1"/>
</dbReference>
<dbReference type="InterPro" id="IPR001460">
    <property type="entry name" value="PCN-bd_Tpept"/>
</dbReference>
<dbReference type="RefSeq" id="WP_101263854.1">
    <property type="nucleotide sequence ID" value="NZ_NWTK01000001.1"/>
</dbReference>
<comment type="pathway">
    <text evidence="1">Cell wall biogenesis; peptidoglycan biosynthesis.</text>
</comment>
<keyword evidence="12" id="KW-0812">Transmembrane</keyword>
<dbReference type="InterPro" id="IPR009647">
    <property type="entry name" value="PBP_C"/>
</dbReference>
<dbReference type="Pfam" id="PF00912">
    <property type="entry name" value="Transgly"/>
    <property type="match status" value="1"/>
</dbReference>
<evidence type="ECO:0000256" key="1">
    <source>
        <dbReference type="ARBA" id="ARBA00004752"/>
    </source>
</evidence>
<evidence type="ECO:0000256" key="11">
    <source>
        <dbReference type="ARBA" id="ARBA00049902"/>
    </source>
</evidence>
<dbReference type="PANTHER" id="PTHR32282:SF15">
    <property type="entry name" value="PENICILLIN-BINDING PROTEIN 1C"/>
    <property type="match status" value="1"/>
</dbReference>
<dbReference type="GO" id="GO:0008658">
    <property type="term" value="F:penicillin binding"/>
    <property type="evidence" value="ECO:0007669"/>
    <property type="project" value="InterPro"/>
</dbReference>
<dbReference type="EMBL" id="NWTK01000001">
    <property type="protein sequence ID" value="PKR55861.1"/>
    <property type="molecule type" value="Genomic_DNA"/>
</dbReference>
<dbReference type="GO" id="GO:0030288">
    <property type="term" value="C:outer membrane-bounded periplasmic space"/>
    <property type="evidence" value="ECO:0007669"/>
    <property type="project" value="TreeGrafter"/>
</dbReference>
<dbReference type="SUPFAM" id="SSF53955">
    <property type="entry name" value="Lysozyme-like"/>
    <property type="match status" value="1"/>
</dbReference>
<comment type="similarity">
    <text evidence="2">In the C-terminal section; belongs to the transpeptidase family.</text>
</comment>
<dbReference type="NCBIfam" id="TIGR02073">
    <property type="entry name" value="PBP_1c"/>
    <property type="match status" value="1"/>
</dbReference>
<evidence type="ECO:0000259" key="14">
    <source>
        <dbReference type="Pfam" id="PF00912"/>
    </source>
</evidence>
<comment type="caution">
    <text evidence="16">The sequence shown here is derived from an EMBL/GenBank/DDBJ whole genome shotgun (WGS) entry which is preliminary data.</text>
</comment>
<name>A0A2N3KZ64_9PROT</name>
<dbReference type="SUPFAM" id="SSF56601">
    <property type="entry name" value="beta-lactamase/transpeptidase-like"/>
    <property type="match status" value="1"/>
</dbReference>
<evidence type="ECO:0000256" key="6">
    <source>
        <dbReference type="ARBA" id="ARBA00022676"/>
    </source>
</evidence>
<dbReference type="Proteomes" id="UP000233597">
    <property type="component" value="Unassembled WGS sequence"/>
</dbReference>
<dbReference type="UniPathway" id="UPA00219"/>
<dbReference type="InterPro" id="IPR036950">
    <property type="entry name" value="PBP_transglycosylase"/>
</dbReference>
<evidence type="ECO:0000259" key="13">
    <source>
        <dbReference type="Pfam" id="PF00905"/>
    </source>
</evidence>
<keyword evidence="4" id="KW-0121">Carboxypeptidase</keyword>
<keyword evidence="8" id="KW-0378">Hydrolase</keyword>
<evidence type="ECO:0000256" key="7">
    <source>
        <dbReference type="ARBA" id="ARBA00022679"/>
    </source>
</evidence>
<evidence type="ECO:0000313" key="16">
    <source>
        <dbReference type="EMBL" id="PKR55861.1"/>
    </source>
</evidence>
<evidence type="ECO:0000256" key="12">
    <source>
        <dbReference type="SAM" id="Phobius"/>
    </source>
</evidence>
<keyword evidence="12" id="KW-1133">Transmembrane helix</keyword>
<dbReference type="OrthoDB" id="9766909at2"/>
<evidence type="ECO:0000256" key="2">
    <source>
        <dbReference type="ARBA" id="ARBA00007090"/>
    </source>
</evidence>
<evidence type="ECO:0000256" key="4">
    <source>
        <dbReference type="ARBA" id="ARBA00022645"/>
    </source>
</evidence>
<evidence type="ECO:0000256" key="5">
    <source>
        <dbReference type="ARBA" id="ARBA00022670"/>
    </source>
</evidence>
<evidence type="ECO:0000259" key="15">
    <source>
        <dbReference type="Pfam" id="PF06832"/>
    </source>
</evidence>
<dbReference type="InterPro" id="IPR001264">
    <property type="entry name" value="Glyco_trans_51"/>
</dbReference>
<feature type="domain" description="Penicillin-binding protein transpeptidase" evidence="13">
    <location>
        <begin position="320"/>
        <end position="556"/>
    </location>
</feature>
<keyword evidence="6" id="KW-0328">Glycosyltransferase</keyword>
<organism evidence="16 17">
    <name type="scientific">Thalassospira marina</name>
    <dbReference type="NCBI Taxonomy" id="2048283"/>
    <lineage>
        <taxon>Bacteria</taxon>
        <taxon>Pseudomonadati</taxon>
        <taxon>Pseudomonadota</taxon>
        <taxon>Alphaproteobacteria</taxon>
        <taxon>Rhodospirillales</taxon>
        <taxon>Thalassospiraceae</taxon>
        <taxon>Thalassospira</taxon>
    </lineage>
</organism>
<evidence type="ECO:0000256" key="8">
    <source>
        <dbReference type="ARBA" id="ARBA00022801"/>
    </source>
</evidence>
<dbReference type="Gene3D" id="1.10.3810.10">
    <property type="entry name" value="Biosynthetic peptidoglycan transglycosylase-like"/>
    <property type="match status" value="1"/>
</dbReference>
<dbReference type="GO" id="GO:0004180">
    <property type="term" value="F:carboxypeptidase activity"/>
    <property type="evidence" value="ECO:0007669"/>
    <property type="project" value="UniProtKB-KW"/>
</dbReference>
<reference evidence="16 17" key="1">
    <citation type="submission" date="2017-09" db="EMBL/GenBank/DDBJ databases">
        <title>Biodiversity and function of Thalassospira species in the particle-attached aromatic-hydrocarbon-degrading consortia from the surface seawater of the South China Sea.</title>
        <authorList>
            <person name="Dong C."/>
            <person name="Liu R."/>
            <person name="Shao Z."/>
        </authorList>
    </citation>
    <scope>NUCLEOTIDE SEQUENCE [LARGE SCALE GENOMIC DNA]</scope>
    <source>
        <strain evidence="16 17">CSC1P2</strain>
    </source>
</reference>
<dbReference type="GO" id="GO:0006508">
    <property type="term" value="P:proteolysis"/>
    <property type="evidence" value="ECO:0007669"/>
    <property type="project" value="UniProtKB-KW"/>
</dbReference>
<proteinExistence type="inferred from homology"/>
<keyword evidence="7" id="KW-0808">Transferase</keyword>
<evidence type="ECO:0000313" key="17">
    <source>
        <dbReference type="Proteomes" id="UP000233597"/>
    </source>
</evidence>
<dbReference type="InterPro" id="IPR012338">
    <property type="entry name" value="Beta-lactam/transpept-like"/>
</dbReference>
<keyword evidence="12" id="KW-0472">Membrane</keyword>
<dbReference type="GO" id="GO:0008955">
    <property type="term" value="F:peptidoglycan glycosyltransferase activity"/>
    <property type="evidence" value="ECO:0007669"/>
    <property type="project" value="UniProtKB-EC"/>
</dbReference>
<comment type="catalytic activity">
    <reaction evidence="11">
        <text>[GlcNAc-(1-&gt;4)-Mur2Ac(oyl-L-Ala-gamma-D-Glu-L-Lys-D-Ala-D-Ala)](n)-di-trans,octa-cis-undecaprenyl diphosphate + beta-D-GlcNAc-(1-&gt;4)-Mur2Ac(oyl-L-Ala-gamma-D-Glu-L-Lys-D-Ala-D-Ala)-di-trans,octa-cis-undecaprenyl diphosphate = [GlcNAc-(1-&gt;4)-Mur2Ac(oyl-L-Ala-gamma-D-Glu-L-Lys-D-Ala-D-Ala)](n+1)-di-trans,octa-cis-undecaprenyl diphosphate + di-trans,octa-cis-undecaprenyl diphosphate + H(+)</text>
        <dbReference type="Rhea" id="RHEA:23708"/>
        <dbReference type="Rhea" id="RHEA-COMP:9602"/>
        <dbReference type="Rhea" id="RHEA-COMP:9603"/>
        <dbReference type="ChEBI" id="CHEBI:15378"/>
        <dbReference type="ChEBI" id="CHEBI:58405"/>
        <dbReference type="ChEBI" id="CHEBI:60033"/>
        <dbReference type="ChEBI" id="CHEBI:78435"/>
        <dbReference type="EC" id="2.4.99.28"/>
    </reaction>
</comment>
<protein>
    <recommendedName>
        <fullName evidence="10">peptidoglycan glycosyltransferase</fullName>
        <ecNumber evidence="10">2.4.99.28</ecNumber>
    </recommendedName>
</protein>
<gene>
    <name evidence="16" type="primary">pbpC</name>
    <name evidence="16" type="ORF">COO20_01160</name>
</gene>
<dbReference type="AlphaFoldDB" id="A0A2N3KZ64"/>
<dbReference type="InterPro" id="IPR050396">
    <property type="entry name" value="Glycosyltr_51/Transpeptidase"/>
</dbReference>
<evidence type="ECO:0000256" key="9">
    <source>
        <dbReference type="ARBA" id="ARBA00023268"/>
    </source>
</evidence>
<accession>A0A2N3KZ64</accession>
<sequence>MRGSPAPGKMGKLKAIATENRKATNLLAMLLGMGAVAVLSLWGLDRAFPPNLTRLDHISAVVEGQNGQPLRMFSTEGGLLRLQTRVDGVDAKYLRFLKSYEDRRFDSHWGVDPAALIRASWQWLRAGHIVSGGSTLTMQVARLLEPRDRTLVAKGIEILRALQLEWHYSKTDILNMYVTLAPFGGRIEGVRSAANVYFRKDPAHLTIAEAALLTVLPQSPSTLRPDRFPTRARAARQKVLERLLGQQVITQADYDEAIAEPLPDRQFPVPMLAPHLAERLVATHPGQGRITTTIEPWLQADIQKLVEYYGGRNMPQRSVALMVVENKTGKVRAHLGSRDYLDRASHGFVDMTQAVRSPGSTLKPFIYALSFDAQQTHPQTLIWDRAIADGGYRPANFDHGEAGEVSIADALRFSLNIPAVKVLERFGPIRFSETMRHNGLDLRLPHDGDVPNLAIALGGTGIRLDEMTQLYRALATDRKNCPLTYLQGETAQPCASRQEMFSRQTQNWITGILQHTPRPEGYRAQAARSGGQGAVPIAFKTGTSYGYRDAWAFGYNADYTVGVWVGRASGEPVNGQTGLNSAAPLLFSVFEKLPPLSRSLPAASANDWQNSAPVGLKYFGVKHADPVLVAANALDIEFPADDSVFMASSLGPRGLVLRARNGERPLVWMVNGVPLPSDPWQRNVRWQPEGPGFYDITVLDKNGVVRHRQVTIRANAPLVSPIRQISLTSSSTK</sequence>
<dbReference type="Pfam" id="PF06832">
    <property type="entry name" value="BiPBP_C"/>
    <property type="match status" value="1"/>
</dbReference>
<dbReference type="EC" id="2.4.99.28" evidence="10"/>
<dbReference type="InterPro" id="IPR023346">
    <property type="entry name" value="Lysozyme-like_dom_sf"/>
</dbReference>
<dbReference type="Gene3D" id="3.40.710.10">
    <property type="entry name" value="DD-peptidase/beta-lactamase superfamily"/>
    <property type="match status" value="1"/>
</dbReference>
<dbReference type="PANTHER" id="PTHR32282">
    <property type="entry name" value="BINDING PROTEIN TRANSPEPTIDASE, PUTATIVE-RELATED"/>
    <property type="match status" value="1"/>
</dbReference>
<keyword evidence="9" id="KW-0511">Multifunctional enzyme</keyword>
<feature type="transmembrane region" description="Helical" evidence="12">
    <location>
        <begin position="26"/>
        <end position="44"/>
    </location>
</feature>